<dbReference type="EMBL" id="RJVU01051648">
    <property type="protein sequence ID" value="ROL41478.1"/>
    <property type="molecule type" value="Genomic_DNA"/>
</dbReference>
<protein>
    <submittedName>
        <fullName evidence="1">Uncharacterized protein</fullName>
    </submittedName>
</protein>
<name>A0A3N0Y6T0_ANAGA</name>
<organism evidence="1 2">
    <name type="scientific">Anabarilius grahami</name>
    <name type="common">Kanglang fish</name>
    <name type="synonym">Barilius grahami</name>
    <dbReference type="NCBI Taxonomy" id="495550"/>
    <lineage>
        <taxon>Eukaryota</taxon>
        <taxon>Metazoa</taxon>
        <taxon>Chordata</taxon>
        <taxon>Craniata</taxon>
        <taxon>Vertebrata</taxon>
        <taxon>Euteleostomi</taxon>
        <taxon>Actinopterygii</taxon>
        <taxon>Neopterygii</taxon>
        <taxon>Teleostei</taxon>
        <taxon>Ostariophysi</taxon>
        <taxon>Cypriniformes</taxon>
        <taxon>Xenocyprididae</taxon>
        <taxon>Xenocypridinae</taxon>
        <taxon>Xenocypridinae incertae sedis</taxon>
        <taxon>Anabarilius</taxon>
    </lineage>
</organism>
<evidence type="ECO:0000313" key="1">
    <source>
        <dbReference type="EMBL" id="ROL41478.1"/>
    </source>
</evidence>
<evidence type="ECO:0000313" key="2">
    <source>
        <dbReference type="Proteomes" id="UP000281406"/>
    </source>
</evidence>
<accession>A0A3N0Y6T0</accession>
<keyword evidence="2" id="KW-1185">Reference proteome</keyword>
<dbReference type="AlphaFoldDB" id="A0A3N0Y6T0"/>
<dbReference type="Proteomes" id="UP000281406">
    <property type="component" value="Unassembled WGS sequence"/>
</dbReference>
<reference evidence="1 2" key="1">
    <citation type="submission" date="2018-10" db="EMBL/GenBank/DDBJ databases">
        <title>Genome assembly for a Yunnan-Guizhou Plateau 3E fish, Anabarilius grahami (Regan), and its evolutionary and genetic applications.</title>
        <authorList>
            <person name="Jiang W."/>
        </authorList>
    </citation>
    <scope>NUCLEOTIDE SEQUENCE [LARGE SCALE GENOMIC DNA]</scope>
    <source>
        <strain evidence="1">AG-KIZ</strain>
        <tissue evidence="1">Muscle</tissue>
    </source>
</reference>
<gene>
    <name evidence="1" type="ORF">DPX16_6876</name>
</gene>
<comment type="caution">
    <text evidence="1">The sequence shown here is derived from an EMBL/GenBank/DDBJ whole genome shotgun (WGS) entry which is preliminary data.</text>
</comment>
<sequence length="133" mass="14908">MEQNILVGLRLLVSRDHLSWNSTLISQVNIPERCQNGSDFDSAQRTCAHLSGSEFKGAIRKKMNFISCHTDGKHESERLDEDENLTVHQPQINQTTEISELQPEHNHLVSKISNSVRCDVLDGGNSASPRLTD</sequence>
<proteinExistence type="predicted"/>